<keyword evidence="4" id="KW-0143">Chaperone</keyword>
<feature type="signal peptide" evidence="4">
    <location>
        <begin position="1"/>
        <end position="19"/>
    </location>
</feature>
<feature type="chain" id="PRO_5018382065" description="Calreticulin" evidence="4">
    <location>
        <begin position="20"/>
        <end position="128"/>
    </location>
</feature>
<evidence type="ECO:0000256" key="3">
    <source>
        <dbReference type="ARBA" id="ARBA00022824"/>
    </source>
</evidence>
<dbReference type="AlphaFoldDB" id="A0A3Q3XDD3"/>
<sequence>AMTAVSLLLLAVSVTSVLAESSVYFREQFEDGDAWKSRWAESKHKSDYGSFVLTAGKFYGDAEKDKGLQTSQDARFYALSSRFDDFSNQGKPLVIQFTVKHEQNIDFPSVIILNLFTLNACLYADSKV</sequence>
<dbReference type="SUPFAM" id="SSF49899">
    <property type="entry name" value="Concanavalin A-like lectins/glucanases"/>
    <property type="match status" value="1"/>
</dbReference>
<dbReference type="PANTHER" id="PTHR11073:SF16">
    <property type="entry name" value="CALRETICULIN"/>
    <property type="match status" value="1"/>
</dbReference>
<evidence type="ECO:0000256" key="1">
    <source>
        <dbReference type="ARBA" id="ARBA00004240"/>
    </source>
</evidence>
<dbReference type="InterPro" id="IPR013320">
    <property type="entry name" value="ConA-like_dom_sf"/>
</dbReference>
<evidence type="ECO:0000256" key="2">
    <source>
        <dbReference type="ARBA" id="ARBA00010983"/>
    </source>
</evidence>
<proteinExistence type="inferred from homology"/>
<dbReference type="GO" id="GO:0036503">
    <property type="term" value="P:ERAD pathway"/>
    <property type="evidence" value="ECO:0007669"/>
    <property type="project" value="TreeGrafter"/>
</dbReference>
<protein>
    <recommendedName>
        <fullName evidence="7">Calreticulin</fullName>
    </recommendedName>
</protein>
<accession>A0A3Q3XDD3</accession>
<evidence type="ECO:0000313" key="6">
    <source>
        <dbReference type="Proteomes" id="UP000261620"/>
    </source>
</evidence>
<dbReference type="GO" id="GO:0051082">
    <property type="term" value="F:unfolded protein binding"/>
    <property type="evidence" value="ECO:0007669"/>
    <property type="project" value="InterPro"/>
</dbReference>
<dbReference type="InterPro" id="IPR001580">
    <property type="entry name" value="Calret/calnex"/>
</dbReference>
<dbReference type="GO" id="GO:0006457">
    <property type="term" value="P:protein folding"/>
    <property type="evidence" value="ECO:0007669"/>
    <property type="project" value="InterPro"/>
</dbReference>
<keyword evidence="4" id="KW-0732">Signal</keyword>
<dbReference type="Proteomes" id="UP000261620">
    <property type="component" value="Unplaced"/>
</dbReference>
<evidence type="ECO:0000256" key="4">
    <source>
        <dbReference type="RuleBase" id="RU362126"/>
    </source>
</evidence>
<reference evidence="5" key="2">
    <citation type="submission" date="2025-09" db="UniProtKB">
        <authorList>
            <consortium name="Ensembl"/>
        </authorList>
    </citation>
    <scope>IDENTIFICATION</scope>
</reference>
<name>A0A3Q3XDD3_MOLML</name>
<comment type="subcellular location">
    <subcellularLocation>
        <location evidence="1">Endoplasmic reticulum</location>
    </subcellularLocation>
</comment>
<dbReference type="GO" id="GO:0005789">
    <property type="term" value="C:endoplasmic reticulum membrane"/>
    <property type="evidence" value="ECO:0007669"/>
    <property type="project" value="TreeGrafter"/>
</dbReference>
<dbReference type="Ensembl" id="ENSMMOT00000026920.1">
    <property type="protein sequence ID" value="ENSMMOP00000026465.1"/>
    <property type="gene ID" value="ENSMMOG00000020031.1"/>
</dbReference>
<evidence type="ECO:0000313" key="5">
    <source>
        <dbReference type="Ensembl" id="ENSMMOP00000026465.1"/>
    </source>
</evidence>
<dbReference type="Pfam" id="PF00262">
    <property type="entry name" value="Calreticulin"/>
    <property type="match status" value="1"/>
</dbReference>
<organism evidence="5 6">
    <name type="scientific">Mola mola</name>
    <name type="common">Ocean sunfish</name>
    <name type="synonym">Tetraodon mola</name>
    <dbReference type="NCBI Taxonomy" id="94237"/>
    <lineage>
        <taxon>Eukaryota</taxon>
        <taxon>Metazoa</taxon>
        <taxon>Chordata</taxon>
        <taxon>Craniata</taxon>
        <taxon>Vertebrata</taxon>
        <taxon>Euteleostomi</taxon>
        <taxon>Actinopterygii</taxon>
        <taxon>Neopterygii</taxon>
        <taxon>Teleostei</taxon>
        <taxon>Neoteleostei</taxon>
        <taxon>Acanthomorphata</taxon>
        <taxon>Eupercaria</taxon>
        <taxon>Tetraodontiformes</taxon>
        <taxon>Molidae</taxon>
        <taxon>Mola</taxon>
    </lineage>
</organism>
<reference evidence="5" key="1">
    <citation type="submission" date="2025-08" db="UniProtKB">
        <authorList>
            <consortium name="Ensembl"/>
        </authorList>
    </citation>
    <scope>IDENTIFICATION</scope>
</reference>
<dbReference type="GO" id="GO:0005509">
    <property type="term" value="F:calcium ion binding"/>
    <property type="evidence" value="ECO:0007669"/>
    <property type="project" value="InterPro"/>
</dbReference>
<keyword evidence="6" id="KW-1185">Reference proteome</keyword>
<evidence type="ECO:0008006" key="7">
    <source>
        <dbReference type="Google" id="ProtNLM"/>
    </source>
</evidence>
<dbReference type="Gene3D" id="2.60.120.200">
    <property type="match status" value="1"/>
</dbReference>
<comment type="similarity">
    <text evidence="2 4">Belongs to the calreticulin family.</text>
</comment>
<keyword evidence="3 4" id="KW-0256">Endoplasmic reticulum</keyword>
<dbReference type="PANTHER" id="PTHR11073">
    <property type="entry name" value="CALRETICULIN AND CALNEXIN"/>
    <property type="match status" value="1"/>
</dbReference>